<dbReference type="SUPFAM" id="SSF52518">
    <property type="entry name" value="Thiamin diphosphate-binding fold (THDP-binding)"/>
    <property type="match status" value="2"/>
</dbReference>
<evidence type="ECO:0000256" key="2">
    <source>
        <dbReference type="ARBA" id="ARBA00011081"/>
    </source>
</evidence>
<feature type="binding site" evidence="10">
    <location>
        <position position="146"/>
    </location>
    <ligand>
        <name>Mg(2+)</name>
        <dbReference type="ChEBI" id="CHEBI:18420"/>
    </ligand>
</feature>
<dbReference type="HAMAP" id="MF_00315">
    <property type="entry name" value="DXP_synth"/>
    <property type="match status" value="1"/>
</dbReference>
<organism evidence="12 13">
    <name type="scientific">Pelotalea chapellei</name>
    <dbReference type="NCBI Taxonomy" id="44671"/>
    <lineage>
        <taxon>Bacteria</taxon>
        <taxon>Pseudomonadati</taxon>
        <taxon>Thermodesulfobacteriota</taxon>
        <taxon>Desulfuromonadia</taxon>
        <taxon>Geobacterales</taxon>
        <taxon>Geobacteraceae</taxon>
        <taxon>Pelotalea</taxon>
    </lineage>
</organism>
<feature type="binding site" evidence="10">
    <location>
        <begin position="115"/>
        <end position="117"/>
    </location>
    <ligand>
        <name>thiamine diphosphate</name>
        <dbReference type="ChEBI" id="CHEBI:58937"/>
    </ligand>
</feature>
<reference evidence="12 13" key="1">
    <citation type="submission" date="2021-05" db="EMBL/GenBank/DDBJ databases">
        <title>The draft genome of Geobacter chapellei DSM 13688.</title>
        <authorList>
            <person name="Xu Z."/>
            <person name="Masuda Y."/>
            <person name="Itoh H."/>
            <person name="Senoo K."/>
        </authorList>
    </citation>
    <scope>NUCLEOTIDE SEQUENCE [LARGE SCALE GENOMIC DNA]</scope>
    <source>
        <strain evidence="12 13">DSM 13688</strain>
    </source>
</reference>
<evidence type="ECO:0000313" key="13">
    <source>
        <dbReference type="Proteomes" id="UP000784128"/>
    </source>
</evidence>
<comment type="pathway">
    <text evidence="1 10">Metabolic intermediate biosynthesis; 1-deoxy-D-xylulose 5-phosphate biosynthesis; 1-deoxy-D-xylulose 5-phosphate from D-glyceraldehyde 3-phosphate and pyruvate: step 1/1.</text>
</comment>
<comment type="catalytic activity">
    <reaction evidence="10">
        <text>D-glyceraldehyde 3-phosphate + pyruvate + H(+) = 1-deoxy-D-xylulose 5-phosphate + CO2</text>
        <dbReference type="Rhea" id="RHEA:12605"/>
        <dbReference type="ChEBI" id="CHEBI:15361"/>
        <dbReference type="ChEBI" id="CHEBI:15378"/>
        <dbReference type="ChEBI" id="CHEBI:16526"/>
        <dbReference type="ChEBI" id="CHEBI:57792"/>
        <dbReference type="ChEBI" id="CHEBI:59776"/>
        <dbReference type="EC" id="2.2.1.7"/>
    </reaction>
</comment>
<dbReference type="InterPro" id="IPR009014">
    <property type="entry name" value="Transketo_C/PFOR_II"/>
</dbReference>
<comment type="subunit">
    <text evidence="3 10">Homodimer.</text>
</comment>
<keyword evidence="4 10" id="KW-0808">Transferase</keyword>
<dbReference type="InterPro" id="IPR029061">
    <property type="entry name" value="THDP-binding"/>
</dbReference>
<dbReference type="PANTHER" id="PTHR43322">
    <property type="entry name" value="1-D-DEOXYXYLULOSE 5-PHOSPHATE SYNTHASE-RELATED"/>
    <property type="match status" value="1"/>
</dbReference>
<evidence type="ECO:0000313" key="12">
    <source>
        <dbReference type="EMBL" id="MBT1070270.1"/>
    </source>
</evidence>
<feature type="binding site" evidence="10">
    <location>
        <position position="286"/>
    </location>
    <ligand>
        <name>thiamine diphosphate</name>
        <dbReference type="ChEBI" id="CHEBI:58937"/>
    </ligand>
</feature>
<dbReference type="InterPro" id="IPR049557">
    <property type="entry name" value="Transketolase_CS"/>
</dbReference>
<keyword evidence="9 10" id="KW-0414">Isoprene biosynthesis</keyword>
<evidence type="ECO:0000256" key="6">
    <source>
        <dbReference type="ARBA" id="ARBA00022842"/>
    </source>
</evidence>
<dbReference type="InterPro" id="IPR005477">
    <property type="entry name" value="Dxylulose-5-P_synthase"/>
</dbReference>
<dbReference type="EC" id="2.2.1.7" evidence="10"/>
<dbReference type="Gene3D" id="3.40.50.970">
    <property type="match status" value="2"/>
</dbReference>
<feature type="domain" description="Transketolase-like pyrimidine-binding" evidence="11">
    <location>
        <begin position="316"/>
        <end position="480"/>
    </location>
</feature>
<feature type="binding site" evidence="10">
    <location>
        <begin position="147"/>
        <end position="148"/>
    </location>
    <ligand>
        <name>thiamine diphosphate</name>
        <dbReference type="ChEBI" id="CHEBI:58937"/>
    </ligand>
</feature>
<dbReference type="Pfam" id="PF13292">
    <property type="entry name" value="DXP_synthase_N"/>
    <property type="match status" value="1"/>
</dbReference>
<gene>
    <name evidence="10 12" type="primary">dxs</name>
    <name evidence="12" type="ORF">KJB30_00565</name>
</gene>
<evidence type="ECO:0000259" key="11">
    <source>
        <dbReference type="SMART" id="SM00861"/>
    </source>
</evidence>
<dbReference type="NCBIfam" id="TIGR00204">
    <property type="entry name" value="dxs"/>
    <property type="match status" value="1"/>
</dbReference>
<keyword evidence="13" id="KW-1185">Reference proteome</keyword>
<evidence type="ECO:0000256" key="9">
    <source>
        <dbReference type="ARBA" id="ARBA00023229"/>
    </source>
</evidence>
<evidence type="ECO:0000256" key="7">
    <source>
        <dbReference type="ARBA" id="ARBA00022977"/>
    </source>
</evidence>
<evidence type="ECO:0000256" key="4">
    <source>
        <dbReference type="ARBA" id="ARBA00022679"/>
    </source>
</evidence>
<evidence type="ECO:0000256" key="1">
    <source>
        <dbReference type="ARBA" id="ARBA00004980"/>
    </source>
</evidence>
<dbReference type="NCBIfam" id="NF003933">
    <property type="entry name" value="PRK05444.2-2"/>
    <property type="match status" value="1"/>
</dbReference>
<name>A0ABS5U3N6_9BACT</name>
<sequence length="660" mass="71351">MYTYLSHIDSPADLKKLKPEQLPALAEEIRHFLLQTVSETGGHLGSNLGTVELSIALHYCFDSPNDKIIWDVGHQAYTHKILTGRRDRFNTQRQYKGLSGFPKRSESEHDAFGVGHSSTSISAGLGMAAAASLAGTRNHAIAVIGDGSLTGGMAFEALNQAGHLKKNLIVILNDNEMSISKNVGAFSSFISRKLTGRYFRDLKKEMQGLLLNIPAIGTDILHFARRAENSLKGFLTPGSLFEALGFDYLGPLEGHNLEQLVEVFNNINELDGPLLVHVMTTKGKGYKPAEETPHKYHGVGAFDIATGKGAPKPAVKSYTDVFGETIVQLAEQDPQVVGITAAMPDGTGLNIFAERFPDRFFDVGIAEQHAMTFAAGLAADGFRPVTAIYSTFLQRAYDQVFHDICLQKLPVTIAMDRAGVVGDDGPTHHGVFDYSFLRHLPGLTIMAPKDENELRHMLSTAVNSGAPMALRYPRGAGYGVTMDAELKTLEIGKGELLLEGDDLCIVAIGSTVYPALQAAELLKQQGIKAGVVNARFVKPLDTELILSVARTTGCIVTVEENALQGGFGSAVLELLSDNGLQDVRVKRLGIPDYYVEHGSQAQLRKDLGIDAEGIAASVQKLVAEKTKISLQSTTVTTSILQTDASDSSAFHQEMQLKGYK</sequence>
<comment type="caution">
    <text evidence="12">The sequence shown here is derived from an EMBL/GenBank/DDBJ whole genome shotgun (WGS) entry which is preliminary data.</text>
</comment>
<feature type="binding site" evidence="10">
    <location>
        <position position="175"/>
    </location>
    <ligand>
        <name>thiamine diphosphate</name>
        <dbReference type="ChEBI" id="CHEBI:58937"/>
    </ligand>
</feature>
<keyword evidence="8 10" id="KW-0786">Thiamine pyrophosphate</keyword>
<evidence type="ECO:0000256" key="10">
    <source>
        <dbReference type="HAMAP-Rule" id="MF_00315"/>
    </source>
</evidence>
<comment type="cofactor">
    <cofactor evidence="10">
        <name>thiamine diphosphate</name>
        <dbReference type="ChEBI" id="CHEBI:58937"/>
    </cofactor>
    <text evidence="10">Binds 1 thiamine pyrophosphate per subunit.</text>
</comment>
<dbReference type="Gene3D" id="3.40.50.920">
    <property type="match status" value="1"/>
</dbReference>
<dbReference type="InterPro" id="IPR005475">
    <property type="entry name" value="Transketolase-like_Pyr-bd"/>
</dbReference>
<evidence type="ECO:0000256" key="8">
    <source>
        <dbReference type="ARBA" id="ARBA00023052"/>
    </source>
</evidence>
<dbReference type="EMBL" id="JAHDYS010000001">
    <property type="protein sequence ID" value="MBT1070270.1"/>
    <property type="molecule type" value="Genomic_DNA"/>
</dbReference>
<feature type="binding site" evidence="10">
    <location>
        <position position="74"/>
    </location>
    <ligand>
        <name>thiamine diphosphate</name>
        <dbReference type="ChEBI" id="CHEBI:58937"/>
    </ligand>
</feature>
<dbReference type="PANTHER" id="PTHR43322:SF5">
    <property type="entry name" value="1-DEOXY-D-XYLULOSE-5-PHOSPHATE SYNTHASE, CHLOROPLASTIC"/>
    <property type="match status" value="1"/>
</dbReference>
<comment type="function">
    <text evidence="10">Catalyzes the acyloin condensation reaction between C atoms 2 and 3 of pyruvate and glyceraldehyde 3-phosphate to yield 1-deoxy-D-xylulose-5-phosphate (DXP).</text>
</comment>
<evidence type="ECO:0000256" key="5">
    <source>
        <dbReference type="ARBA" id="ARBA00022723"/>
    </source>
</evidence>
<proteinExistence type="inferred from homology"/>
<keyword evidence="5 10" id="KW-0479">Metal-binding</keyword>
<dbReference type="CDD" id="cd07033">
    <property type="entry name" value="TPP_PYR_DXS_TK_like"/>
    <property type="match status" value="1"/>
</dbReference>
<keyword evidence="6 10" id="KW-0460">Magnesium</keyword>
<dbReference type="GO" id="GO:0008661">
    <property type="term" value="F:1-deoxy-D-xylulose-5-phosphate synthase activity"/>
    <property type="evidence" value="ECO:0007669"/>
    <property type="project" value="UniProtKB-EC"/>
</dbReference>
<dbReference type="PROSITE" id="PS00802">
    <property type="entry name" value="TRANSKETOLASE_2"/>
    <property type="match status" value="1"/>
</dbReference>
<dbReference type="Pfam" id="PF02779">
    <property type="entry name" value="Transket_pyr"/>
    <property type="match status" value="1"/>
</dbReference>
<dbReference type="SMART" id="SM00861">
    <property type="entry name" value="Transket_pyr"/>
    <property type="match status" value="1"/>
</dbReference>
<feature type="binding site" evidence="10">
    <location>
        <position position="367"/>
    </location>
    <ligand>
        <name>thiamine diphosphate</name>
        <dbReference type="ChEBI" id="CHEBI:58937"/>
    </ligand>
</feature>
<protein>
    <recommendedName>
        <fullName evidence="10">1-deoxy-D-xylulose-5-phosphate synthase</fullName>
        <ecNumber evidence="10">2.2.1.7</ecNumber>
    </recommendedName>
    <alternativeName>
        <fullName evidence="10">1-deoxyxylulose-5-phosphate synthase</fullName>
        <shortName evidence="10">DXP synthase</shortName>
        <shortName evidence="10">DXPS</shortName>
    </alternativeName>
</protein>
<feature type="binding site" evidence="10">
    <location>
        <position position="175"/>
    </location>
    <ligand>
        <name>Mg(2+)</name>
        <dbReference type="ChEBI" id="CHEBI:18420"/>
    </ligand>
</feature>
<dbReference type="InterPro" id="IPR033248">
    <property type="entry name" value="Transketolase_C"/>
</dbReference>
<keyword evidence="7 10" id="KW-0784">Thiamine biosynthesis</keyword>
<dbReference type="PROSITE" id="PS00801">
    <property type="entry name" value="TRANSKETOLASE_1"/>
    <property type="match status" value="1"/>
</dbReference>
<dbReference type="SUPFAM" id="SSF52922">
    <property type="entry name" value="TK C-terminal domain-like"/>
    <property type="match status" value="1"/>
</dbReference>
<dbReference type="InterPro" id="IPR020826">
    <property type="entry name" value="Transketolase_BS"/>
</dbReference>
<comment type="similarity">
    <text evidence="2 10">Belongs to the transketolase family. DXPS subfamily.</text>
</comment>
<dbReference type="Pfam" id="PF02780">
    <property type="entry name" value="Transketolase_C"/>
    <property type="match status" value="1"/>
</dbReference>
<dbReference type="CDD" id="cd02007">
    <property type="entry name" value="TPP_DXS"/>
    <property type="match status" value="1"/>
</dbReference>
<dbReference type="Proteomes" id="UP000784128">
    <property type="component" value="Unassembled WGS sequence"/>
</dbReference>
<comment type="cofactor">
    <cofactor evidence="10">
        <name>Mg(2+)</name>
        <dbReference type="ChEBI" id="CHEBI:18420"/>
    </cofactor>
    <text evidence="10">Binds 1 Mg(2+) ion per subunit.</text>
</comment>
<evidence type="ECO:0000256" key="3">
    <source>
        <dbReference type="ARBA" id="ARBA00011738"/>
    </source>
</evidence>
<accession>A0ABS5U3N6</accession>